<gene>
    <name evidence="5" type="ORF">SAMN04487926_11829</name>
</gene>
<organism evidence="5 6">
    <name type="scientific">Paraburkholderia steynii</name>
    <dbReference type="NCBI Taxonomy" id="1245441"/>
    <lineage>
        <taxon>Bacteria</taxon>
        <taxon>Pseudomonadati</taxon>
        <taxon>Pseudomonadota</taxon>
        <taxon>Betaproteobacteria</taxon>
        <taxon>Burkholderiales</taxon>
        <taxon>Burkholderiaceae</taxon>
        <taxon>Paraburkholderia</taxon>
    </lineage>
</organism>
<reference evidence="5" key="1">
    <citation type="submission" date="2016-10" db="EMBL/GenBank/DDBJ databases">
        <authorList>
            <person name="Varghese N."/>
            <person name="Submissions S."/>
        </authorList>
    </citation>
    <scope>NUCLEOTIDE SEQUENCE [LARGE SCALE GENOMIC DNA]</scope>
    <source>
        <strain evidence="5">YR281</strain>
    </source>
</reference>
<accession>A0A7Z7FJC5</accession>
<dbReference type="GO" id="GO:0006355">
    <property type="term" value="P:regulation of DNA-templated transcription"/>
    <property type="evidence" value="ECO:0007669"/>
    <property type="project" value="UniProtKB-ARBA"/>
</dbReference>
<feature type="domain" description="HTH hxlR-type" evidence="4">
    <location>
        <begin position="19"/>
        <end position="118"/>
    </location>
</feature>
<sequence>MTDAIELAVAPFASSRQSCSMEQYVKVLSGAWTLRIFWVLLGGGACRFAEIARTIGDVSPKVLTSQLRVLERGGFIERRVIRAKTPHVEYKLTERGLAIESVFRAMEKVAEDLFPTTGKAE</sequence>
<evidence type="ECO:0000256" key="3">
    <source>
        <dbReference type="ARBA" id="ARBA00023163"/>
    </source>
</evidence>
<proteinExistence type="predicted"/>
<dbReference type="Pfam" id="PF01638">
    <property type="entry name" value="HxlR"/>
    <property type="match status" value="1"/>
</dbReference>
<dbReference type="InterPro" id="IPR002577">
    <property type="entry name" value="HTH_HxlR"/>
</dbReference>
<dbReference type="InterPro" id="IPR011991">
    <property type="entry name" value="ArsR-like_HTH"/>
</dbReference>
<dbReference type="Gene3D" id="1.10.10.10">
    <property type="entry name" value="Winged helix-like DNA-binding domain superfamily/Winged helix DNA-binding domain"/>
    <property type="match status" value="1"/>
</dbReference>
<evidence type="ECO:0000259" key="4">
    <source>
        <dbReference type="PROSITE" id="PS51118"/>
    </source>
</evidence>
<evidence type="ECO:0000256" key="2">
    <source>
        <dbReference type="ARBA" id="ARBA00023125"/>
    </source>
</evidence>
<protein>
    <submittedName>
        <fullName evidence="5">Transcriptional regulator, HxlR family</fullName>
    </submittedName>
</protein>
<dbReference type="CDD" id="cd00090">
    <property type="entry name" value="HTH_ARSR"/>
    <property type="match status" value="1"/>
</dbReference>
<keyword evidence="2" id="KW-0238">DNA-binding</keyword>
<dbReference type="EMBL" id="FNDI01000018">
    <property type="protein sequence ID" value="SDI50023.1"/>
    <property type="molecule type" value="Genomic_DNA"/>
</dbReference>
<dbReference type="PROSITE" id="PS51118">
    <property type="entry name" value="HTH_HXLR"/>
    <property type="match status" value="1"/>
</dbReference>
<dbReference type="InterPro" id="IPR036388">
    <property type="entry name" value="WH-like_DNA-bd_sf"/>
</dbReference>
<evidence type="ECO:0000313" key="6">
    <source>
        <dbReference type="Proteomes" id="UP000198900"/>
    </source>
</evidence>
<dbReference type="GO" id="GO:0003677">
    <property type="term" value="F:DNA binding"/>
    <property type="evidence" value="ECO:0007669"/>
    <property type="project" value="UniProtKB-KW"/>
</dbReference>
<evidence type="ECO:0000313" key="5">
    <source>
        <dbReference type="EMBL" id="SDI50023.1"/>
    </source>
</evidence>
<keyword evidence="1" id="KW-0805">Transcription regulation</keyword>
<keyword evidence="3" id="KW-0804">Transcription</keyword>
<keyword evidence="6" id="KW-1185">Reference proteome</keyword>
<dbReference type="PANTHER" id="PTHR33204">
    <property type="entry name" value="TRANSCRIPTIONAL REGULATOR, MARR FAMILY"/>
    <property type="match status" value="1"/>
</dbReference>
<evidence type="ECO:0000256" key="1">
    <source>
        <dbReference type="ARBA" id="ARBA00023015"/>
    </source>
</evidence>
<dbReference type="SUPFAM" id="SSF46785">
    <property type="entry name" value="Winged helix' DNA-binding domain"/>
    <property type="match status" value="1"/>
</dbReference>
<dbReference type="RefSeq" id="WP_091783765.1">
    <property type="nucleotide sequence ID" value="NZ_FNDI01000018.1"/>
</dbReference>
<comment type="caution">
    <text evidence="5">The sequence shown here is derived from an EMBL/GenBank/DDBJ whole genome shotgun (WGS) entry which is preliminary data.</text>
</comment>
<dbReference type="Proteomes" id="UP000198900">
    <property type="component" value="Unassembled WGS sequence"/>
</dbReference>
<dbReference type="AlphaFoldDB" id="A0A7Z7FJC5"/>
<name>A0A7Z7FJC5_9BURK</name>
<dbReference type="InterPro" id="IPR036390">
    <property type="entry name" value="WH_DNA-bd_sf"/>
</dbReference>